<feature type="region of interest" description="Disordered" evidence="1">
    <location>
        <begin position="1"/>
        <end position="28"/>
    </location>
</feature>
<name>A0A9K3KG14_9STRA</name>
<dbReference type="AlphaFoldDB" id="A0A9K3KG14"/>
<dbReference type="EMBL" id="JAGRRH010000025">
    <property type="protein sequence ID" value="KAG7342526.1"/>
    <property type="molecule type" value="Genomic_DNA"/>
</dbReference>
<sequence>MVDTVQPTSYSSRSLDGKTDILPSSQRSSVRFSRVSTIRMMPLEEVEGDDLQSDASPSDPRRSLSIIQKNRQWVDQERRPMGYKSRRRKVHQLLMEDYLSRRNQQPSLLSPTTSEEECCVSTVSASCSDISTLSSDSNS</sequence>
<reference evidence="2" key="1">
    <citation type="journal article" date="2021" name="Sci. Rep.">
        <title>Diploid genomic architecture of Nitzschia inconspicua, an elite biomass production diatom.</title>
        <authorList>
            <person name="Oliver A."/>
            <person name="Podell S."/>
            <person name="Pinowska A."/>
            <person name="Traller J.C."/>
            <person name="Smith S.R."/>
            <person name="McClure R."/>
            <person name="Beliaev A."/>
            <person name="Bohutskyi P."/>
            <person name="Hill E.A."/>
            <person name="Rabines A."/>
            <person name="Zheng H."/>
            <person name="Allen L.Z."/>
            <person name="Kuo A."/>
            <person name="Grigoriev I.V."/>
            <person name="Allen A.E."/>
            <person name="Hazlebeck D."/>
            <person name="Allen E.E."/>
        </authorList>
    </citation>
    <scope>NUCLEOTIDE SEQUENCE</scope>
    <source>
        <strain evidence="2">Hildebrandi</strain>
    </source>
</reference>
<comment type="caution">
    <text evidence="2">The sequence shown here is derived from an EMBL/GenBank/DDBJ whole genome shotgun (WGS) entry which is preliminary data.</text>
</comment>
<evidence type="ECO:0000256" key="1">
    <source>
        <dbReference type="SAM" id="MobiDB-lite"/>
    </source>
</evidence>
<evidence type="ECO:0000313" key="3">
    <source>
        <dbReference type="Proteomes" id="UP000693970"/>
    </source>
</evidence>
<protein>
    <submittedName>
        <fullName evidence="2">Uncharacterized protein</fullName>
    </submittedName>
</protein>
<reference evidence="2" key="2">
    <citation type="submission" date="2021-04" db="EMBL/GenBank/DDBJ databases">
        <authorList>
            <person name="Podell S."/>
        </authorList>
    </citation>
    <scope>NUCLEOTIDE SEQUENCE</scope>
    <source>
        <strain evidence="2">Hildebrandi</strain>
    </source>
</reference>
<organism evidence="2 3">
    <name type="scientific">Nitzschia inconspicua</name>
    <dbReference type="NCBI Taxonomy" id="303405"/>
    <lineage>
        <taxon>Eukaryota</taxon>
        <taxon>Sar</taxon>
        <taxon>Stramenopiles</taxon>
        <taxon>Ochrophyta</taxon>
        <taxon>Bacillariophyta</taxon>
        <taxon>Bacillariophyceae</taxon>
        <taxon>Bacillariophycidae</taxon>
        <taxon>Bacillariales</taxon>
        <taxon>Bacillariaceae</taxon>
        <taxon>Nitzschia</taxon>
    </lineage>
</organism>
<feature type="region of interest" description="Disordered" evidence="1">
    <location>
        <begin position="41"/>
        <end position="64"/>
    </location>
</feature>
<feature type="compositionally biased region" description="Polar residues" evidence="1">
    <location>
        <begin position="1"/>
        <end position="14"/>
    </location>
</feature>
<keyword evidence="3" id="KW-1185">Reference proteome</keyword>
<proteinExistence type="predicted"/>
<accession>A0A9K3KG14</accession>
<dbReference type="Proteomes" id="UP000693970">
    <property type="component" value="Unassembled WGS sequence"/>
</dbReference>
<evidence type="ECO:0000313" key="2">
    <source>
        <dbReference type="EMBL" id="KAG7342526.1"/>
    </source>
</evidence>
<gene>
    <name evidence="2" type="ORF">IV203_007619</name>
</gene>